<dbReference type="InterPro" id="IPR036188">
    <property type="entry name" value="FAD/NAD-bd_sf"/>
</dbReference>
<dbReference type="GO" id="GO:0004497">
    <property type="term" value="F:monooxygenase activity"/>
    <property type="evidence" value="ECO:0007669"/>
    <property type="project" value="UniProtKB-KW"/>
</dbReference>
<dbReference type="Proteomes" id="UP000309215">
    <property type="component" value="Unassembled WGS sequence"/>
</dbReference>
<protein>
    <submittedName>
        <fullName evidence="2">Monooxygenase</fullName>
    </submittedName>
</protein>
<dbReference type="Pfam" id="PF17885">
    <property type="entry name" value="Smoa_sbd"/>
    <property type="match status" value="1"/>
</dbReference>
<keyword evidence="2" id="KW-0560">Oxidoreductase</keyword>
<proteinExistence type="predicted"/>
<comment type="caution">
    <text evidence="2">The sequence shown here is derived from an EMBL/GenBank/DDBJ whole genome shotgun (WGS) entry which is preliminary data.</text>
</comment>
<reference evidence="2 3" key="1">
    <citation type="submission" date="2019-04" db="EMBL/GenBank/DDBJ databases">
        <authorList>
            <person name="Li Y."/>
            <person name="Wang J."/>
        </authorList>
    </citation>
    <scope>NUCLEOTIDE SEQUENCE [LARGE SCALE GENOMIC DNA]</scope>
    <source>
        <strain evidence="2 3">DSM 14668</strain>
    </source>
</reference>
<accession>A0A4U1J3U2</accession>
<dbReference type="RefSeq" id="WP_136932792.1">
    <property type="nucleotide sequence ID" value="NZ_SSMQ01000040.1"/>
</dbReference>
<dbReference type="PRINTS" id="PR00420">
    <property type="entry name" value="RNGMNOXGNASE"/>
</dbReference>
<gene>
    <name evidence="2" type="ORF">E8A74_31360</name>
</gene>
<dbReference type="AlphaFoldDB" id="A0A4U1J3U2"/>
<evidence type="ECO:0000313" key="3">
    <source>
        <dbReference type="Proteomes" id="UP000309215"/>
    </source>
</evidence>
<dbReference type="EMBL" id="SSMQ01000040">
    <property type="protein sequence ID" value="TKD01346.1"/>
    <property type="molecule type" value="Genomic_DNA"/>
</dbReference>
<dbReference type="InterPro" id="IPR041654">
    <property type="entry name" value="StyA_sbd"/>
</dbReference>
<dbReference type="SUPFAM" id="SSF51905">
    <property type="entry name" value="FAD/NAD(P)-binding domain"/>
    <property type="match status" value="1"/>
</dbReference>
<keyword evidence="2" id="KW-0503">Monooxygenase</keyword>
<organism evidence="2 3">
    <name type="scientific">Polyangium fumosum</name>
    <dbReference type="NCBI Taxonomy" id="889272"/>
    <lineage>
        <taxon>Bacteria</taxon>
        <taxon>Pseudomonadati</taxon>
        <taxon>Myxococcota</taxon>
        <taxon>Polyangia</taxon>
        <taxon>Polyangiales</taxon>
        <taxon>Polyangiaceae</taxon>
        <taxon>Polyangium</taxon>
    </lineage>
</organism>
<evidence type="ECO:0000313" key="2">
    <source>
        <dbReference type="EMBL" id="TKD01346.1"/>
    </source>
</evidence>
<name>A0A4U1J3U2_9BACT</name>
<dbReference type="Gene3D" id="6.10.250.650">
    <property type="match status" value="1"/>
</dbReference>
<evidence type="ECO:0000259" key="1">
    <source>
        <dbReference type="Pfam" id="PF17885"/>
    </source>
</evidence>
<feature type="domain" description="Styrene monooxygenase StyA putative substrate binding" evidence="1">
    <location>
        <begin position="144"/>
        <end position="253"/>
    </location>
</feature>
<dbReference type="Gene3D" id="3.50.50.60">
    <property type="entry name" value="FAD/NAD(P)-binding domain"/>
    <property type="match status" value="3"/>
</dbReference>
<keyword evidence="3" id="KW-1185">Reference proteome</keyword>
<sequence length="428" mass="46508">MSSIGIVGAGIAGLQLGLYLRSRGISCTLYTDRSSDEIRSSRLPSTAALLGSTRARDRELGTNHWDDAAFGCFHVDVRVKGLPELSSQGRIDPPALFIDMRLYLPRLLEDFEARGGRVIRSGVLPASNLARLGDAHDLVVVATGRGDLGTVFPRDYHRSPWLEPQRRLFAGLFRGIDFPQELGLLFQIVPGHGEIFESQLLTAEGPVSCLLFEAIPGGALDALTRVPCDDDPHVVESLVLDLLEANAPNVHARVDRQTFHLTRPRDCMQAAIVPTARRAYVELGEGRYAVAVGDAFATHDPVLWQGANAASRSAWALGESIVQALAAARPLDRRFCEGVDERLWSLVGPSMEWTNAFLSPPPPHTMAIFSAASRDQRIADAFASNLDNPALQWRIFRGPEGVDAFLEGFRRAKTSRSSGVVSVAPASA</sequence>
<dbReference type="OrthoDB" id="8801399at2"/>